<sequence>GPLLLYLAGHLQLDRKQQLPHLALARTTASTVRYTGLPWHWLAAELRERPPGSTTVLADLVAEEAVWQRLPPNPATSPA</sequence>
<protein>
    <submittedName>
        <fullName evidence="1">Uncharacterized protein</fullName>
    </submittedName>
</protein>
<keyword evidence="2" id="KW-1185">Reference proteome</keyword>
<reference evidence="1 2" key="1">
    <citation type="submission" date="2015-07" db="EMBL/GenBank/DDBJ databases">
        <authorList>
            <person name="Ju K.-S."/>
            <person name="Doroghazi J.R."/>
            <person name="Metcalf W.W."/>
        </authorList>
    </citation>
    <scope>NUCLEOTIDE SEQUENCE [LARGE SCALE GENOMIC DNA]</scope>
    <source>
        <strain evidence="1 2">NRRL B-3589</strain>
    </source>
</reference>
<proteinExistence type="predicted"/>
<dbReference type="EMBL" id="LGUT01002193">
    <property type="protein sequence ID" value="KOG87501.1"/>
    <property type="molecule type" value="Genomic_DNA"/>
</dbReference>
<evidence type="ECO:0000313" key="1">
    <source>
        <dbReference type="EMBL" id="KOG87501.1"/>
    </source>
</evidence>
<organism evidence="1 2">
    <name type="scientific">Streptomyces varsoviensis</name>
    <dbReference type="NCBI Taxonomy" id="67373"/>
    <lineage>
        <taxon>Bacteria</taxon>
        <taxon>Bacillati</taxon>
        <taxon>Actinomycetota</taxon>
        <taxon>Actinomycetes</taxon>
        <taxon>Kitasatosporales</taxon>
        <taxon>Streptomycetaceae</taxon>
        <taxon>Streptomyces</taxon>
    </lineage>
</organism>
<feature type="non-terminal residue" evidence="1">
    <location>
        <position position="1"/>
    </location>
</feature>
<gene>
    <name evidence="1" type="ORF">ADK38_25080</name>
</gene>
<feature type="non-terminal residue" evidence="1">
    <location>
        <position position="79"/>
    </location>
</feature>
<evidence type="ECO:0000313" key="2">
    <source>
        <dbReference type="Proteomes" id="UP000037020"/>
    </source>
</evidence>
<dbReference type="Proteomes" id="UP000037020">
    <property type="component" value="Unassembled WGS sequence"/>
</dbReference>
<accession>A0ABR5J297</accession>
<comment type="caution">
    <text evidence="1">The sequence shown here is derived from an EMBL/GenBank/DDBJ whole genome shotgun (WGS) entry which is preliminary data.</text>
</comment>
<name>A0ABR5J297_9ACTN</name>